<reference evidence="1" key="1">
    <citation type="journal article" date="2021" name="Proc. Natl. Acad. Sci. U.S.A.">
        <title>A Catalog of Tens of Thousands of Viruses from Human Metagenomes Reveals Hidden Associations with Chronic Diseases.</title>
        <authorList>
            <person name="Tisza M.J."/>
            <person name="Buck C.B."/>
        </authorList>
    </citation>
    <scope>NUCLEOTIDE SEQUENCE</scope>
    <source>
        <strain evidence="1">CtkfK18</strain>
    </source>
</reference>
<organism evidence="1">
    <name type="scientific">Myoviridae sp. ctkfK18</name>
    <dbReference type="NCBI Taxonomy" id="2825165"/>
    <lineage>
        <taxon>Viruses</taxon>
        <taxon>Duplodnaviria</taxon>
        <taxon>Heunggongvirae</taxon>
        <taxon>Uroviricota</taxon>
        <taxon>Caudoviricetes</taxon>
    </lineage>
</organism>
<name>A0A8S5VGH6_9CAUD</name>
<dbReference type="EMBL" id="BK016265">
    <property type="protein sequence ID" value="DAG05820.1"/>
    <property type="molecule type" value="Genomic_DNA"/>
</dbReference>
<sequence length="462" mass="52801">MSTVYNLVSLYKTDIMTESATREFLIDVLRKAFPNSNIYTGQKRVVMTDPTNPSLVYKIAYNNAGILDNINEISTSEALKGLAQQGKFNPDALNCFALSMLTPDNDPFIIVQEFVQNFDDNMEFKQWLGNSDVIKDLSIAGSINNNQVFPIYCSRVPRFVEDYKMICDVMANFFVPSDISLYKEPRNYGFKNGRLCLLDMGSVVPLLINEHNQPLYPRYGTSDKVMTYVASYLDPSLTIAKIQQMNPGTYRVVDNNYNYGNAINESAFLMESDDAVHELYIKHQNPYEYNKMLAIFGKWYFPQVNINNQGVATTINNIAEYAQSLFQFLGFQVPEAVLWPMWRNYIYKKSAMYITICPRIVTMGIYQQAANGLFKIPFSQYVELINTEFASKGVNLPRQILLNLSSILYVKQVALNSQDPANVLYQLYHSTPDQFMQIFAQLTGDQNQNDIFLLYNATMGNL</sequence>
<accession>A0A8S5VGH6</accession>
<proteinExistence type="predicted"/>
<protein>
    <submittedName>
        <fullName evidence="1">Uncharacterized protein</fullName>
    </submittedName>
</protein>
<evidence type="ECO:0000313" key="1">
    <source>
        <dbReference type="EMBL" id="DAG05820.1"/>
    </source>
</evidence>